<dbReference type="EMBL" id="CP093313">
    <property type="protein sequence ID" value="UWZ83272.1"/>
    <property type="molecule type" value="Genomic_DNA"/>
</dbReference>
<dbReference type="PANTHER" id="PTHR16821:SF2">
    <property type="entry name" value="FRATAXIN, MITOCHONDRIAL"/>
    <property type="match status" value="1"/>
</dbReference>
<evidence type="ECO:0000256" key="1">
    <source>
        <dbReference type="ARBA" id="ARBA00008183"/>
    </source>
</evidence>
<keyword evidence="2" id="KW-0408">Iron</keyword>
<dbReference type="InterPro" id="IPR036524">
    <property type="entry name" value="Frataxin/CyaY_sf"/>
</dbReference>
<evidence type="ECO:0000313" key="4">
    <source>
        <dbReference type="Proteomes" id="UP001059380"/>
    </source>
</evidence>
<dbReference type="Proteomes" id="UP001059380">
    <property type="component" value="Chromosome"/>
</dbReference>
<dbReference type="Pfam" id="PF01491">
    <property type="entry name" value="Frataxin_Cyay"/>
    <property type="match status" value="1"/>
</dbReference>
<dbReference type="AlphaFoldDB" id="A0A9J7BKA7"/>
<dbReference type="PROSITE" id="PS50810">
    <property type="entry name" value="FRATAXIN_2"/>
    <property type="match status" value="1"/>
</dbReference>
<dbReference type="PANTHER" id="PTHR16821">
    <property type="entry name" value="FRATAXIN"/>
    <property type="match status" value="1"/>
</dbReference>
<dbReference type="KEGG" id="orp:MOP44_22215"/>
<dbReference type="SMART" id="SM01219">
    <property type="entry name" value="Frataxin_Cyay"/>
    <property type="match status" value="1"/>
</dbReference>
<dbReference type="GO" id="GO:0016226">
    <property type="term" value="P:iron-sulfur cluster assembly"/>
    <property type="evidence" value="ECO:0007669"/>
    <property type="project" value="InterPro"/>
</dbReference>
<dbReference type="GO" id="GO:0051537">
    <property type="term" value="F:2 iron, 2 sulfur cluster binding"/>
    <property type="evidence" value="ECO:0007669"/>
    <property type="project" value="TreeGrafter"/>
</dbReference>
<evidence type="ECO:0000256" key="2">
    <source>
        <dbReference type="ARBA" id="ARBA00023004"/>
    </source>
</evidence>
<dbReference type="GO" id="GO:0008199">
    <property type="term" value="F:ferric iron binding"/>
    <property type="evidence" value="ECO:0007669"/>
    <property type="project" value="InterPro"/>
</dbReference>
<dbReference type="GO" id="GO:0008198">
    <property type="term" value="F:ferrous iron binding"/>
    <property type="evidence" value="ECO:0007669"/>
    <property type="project" value="TreeGrafter"/>
</dbReference>
<gene>
    <name evidence="3" type="primary">cyaY</name>
    <name evidence="3" type="ORF">MOP44_22215</name>
</gene>
<organism evidence="3 4">
    <name type="scientific">Occallatibacter riparius</name>
    <dbReference type="NCBI Taxonomy" id="1002689"/>
    <lineage>
        <taxon>Bacteria</taxon>
        <taxon>Pseudomonadati</taxon>
        <taxon>Acidobacteriota</taxon>
        <taxon>Terriglobia</taxon>
        <taxon>Terriglobales</taxon>
        <taxon>Acidobacteriaceae</taxon>
        <taxon>Occallatibacter</taxon>
    </lineage>
</organism>
<keyword evidence="4" id="KW-1185">Reference proteome</keyword>
<dbReference type="SUPFAM" id="SSF55387">
    <property type="entry name" value="Frataxin/Nqo15-like"/>
    <property type="match status" value="1"/>
</dbReference>
<dbReference type="RefSeq" id="WP_260792606.1">
    <property type="nucleotide sequence ID" value="NZ_CP093313.1"/>
</dbReference>
<sequence>MIDEQEFRRAAEAALDRLKRHLIEREEEDDAGFEVEEQHGVLNVLFDEPPGKFVITPNTPVRQIWISALSTSFKLDWDAAASAFVLPRSGEKLVPLVDRLIQERQEG</sequence>
<dbReference type="GO" id="GO:0006879">
    <property type="term" value="P:intracellular iron ion homeostasis"/>
    <property type="evidence" value="ECO:0007669"/>
    <property type="project" value="TreeGrafter"/>
</dbReference>
<dbReference type="NCBIfam" id="TIGR03421">
    <property type="entry name" value="FeS_CyaY"/>
    <property type="match status" value="1"/>
</dbReference>
<dbReference type="PRINTS" id="PR00904">
    <property type="entry name" value="FRATAXIN"/>
</dbReference>
<accession>A0A9J7BKA7</accession>
<dbReference type="GO" id="GO:0004322">
    <property type="term" value="F:ferroxidase activity"/>
    <property type="evidence" value="ECO:0007669"/>
    <property type="project" value="TreeGrafter"/>
</dbReference>
<protein>
    <submittedName>
        <fullName evidence="3">Iron donor protein CyaY</fullName>
    </submittedName>
</protein>
<comment type="similarity">
    <text evidence="1">Belongs to the frataxin family.</text>
</comment>
<dbReference type="Gene3D" id="3.30.920.10">
    <property type="entry name" value="Frataxin/CyaY"/>
    <property type="match status" value="1"/>
</dbReference>
<reference evidence="3" key="1">
    <citation type="submission" date="2021-04" db="EMBL/GenBank/DDBJ databases">
        <title>Phylogenetic analysis of Acidobacteriaceae.</title>
        <authorList>
            <person name="Qiu L."/>
            <person name="Zhang Q."/>
        </authorList>
    </citation>
    <scope>NUCLEOTIDE SEQUENCE</scope>
    <source>
        <strain evidence="3">DSM 25168</strain>
    </source>
</reference>
<name>A0A9J7BKA7_9BACT</name>
<proteinExistence type="inferred from homology"/>
<dbReference type="GO" id="GO:0005737">
    <property type="term" value="C:cytoplasm"/>
    <property type="evidence" value="ECO:0007669"/>
    <property type="project" value="UniProtKB-ARBA"/>
</dbReference>
<dbReference type="InterPro" id="IPR002908">
    <property type="entry name" value="Frataxin/CyaY"/>
</dbReference>
<evidence type="ECO:0000313" key="3">
    <source>
        <dbReference type="EMBL" id="UWZ83272.1"/>
    </source>
</evidence>
<dbReference type="GO" id="GO:0034986">
    <property type="term" value="F:iron chaperone activity"/>
    <property type="evidence" value="ECO:0007669"/>
    <property type="project" value="TreeGrafter"/>
</dbReference>